<evidence type="ECO:0000256" key="4">
    <source>
        <dbReference type="SAM" id="SignalP"/>
    </source>
</evidence>
<keyword evidence="7" id="KW-1185">Reference proteome</keyword>
<sequence>MPITTTARFAGVAGAVSLVLLAAAGCAASTESDADAAGAAAPAVSAVDPFAPEQSTVVGVNYRQTSVAPFAAAQDSGIAAEYGITLEPAWAESAPAAITQIVGGGGDVGTASLWGTINANLQGIELRVIGENFRDVEESLTLEALPDSGISTIEDLEGKKVGVVGLNSTHDLRLKYLMQDEGFDWESVEFLDVPFGEMGASLETGVIDAGVFLGPTLAAAKANLDTVTVLDYGAGLYEGFPSLQWVTTKKFADENPNTIAAFQCAVVVKGAELVTDDEEAYSSAISGALGWDAAAIAATKKVIYPASNDTEAMQIVPDIMYNFGVITEEFDIAGITIPLPDNCD</sequence>
<dbReference type="RefSeq" id="WP_229385141.1">
    <property type="nucleotide sequence ID" value="NZ_JAGTTN010000004.1"/>
</dbReference>
<comment type="caution">
    <text evidence="6">The sequence shown here is derived from an EMBL/GenBank/DDBJ whole genome shotgun (WGS) entry which is preliminary data.</text>
</comment>
<name>A0A9X1LW74_9MICO</name>
<dbReference type="AlphaFoldDB" id="A0A9X1LW74"/>
<dbReference type="InterPro" id="IPR015168">
    <property type="entry name" value="SsuA/THI5"/>
</dbReference>
<gene>
    <name evidence="6" type="ORF">KEC57_13390</name>
</gene>
<comment type="similarity">
    <text evidence="2">Belongs to the bacterial solute-binding protein SsuA/TauA family.</text>
</comment>
<comment type="subcellular location">
    <subcellularLocation>
        <location evidence="1">Periplasm</location>
    </subcellularLocation>
</comment>
<dbReference type="PANTHER" id="PTHR30024:SF47">
    <property type="entry name" value="TAURINE-BINDING PERIPLASMIC PROTEIN"/>
    <property type="match status" value="1"/>
</dbReference>
<dbReference type="PANTHER" id="PTHR30024">
    <property type="entry name" value="ALIPHATIC SULFONATES-BINDING PROTEIN-RELATED"/>
    <property type="match status" value="1"/>
</dbReference>
<feature type="chain" id="PRO_5040770883" evidence="4">
    <location>
        <begin position="23"/>
        <end position="344"/>
    </location>
</feature>
<proteinExistence type="inferred from homology"/>
<dbReference type="SUPFAM" id="SSF53850">
    <property type="entry name" value="Periplasmic binding protein-like II"/>
    <property type="match status" value="1"/>
</dbReference>
<reference evidence="6" key="1">
    <citation type="submission" date="2021-04" db="EMBL/GenBank/DDBJ databases">
        <title>Microbacterium tenobrionis sp. nov. and Microbacterium allomyrinae sp. nov., isolated from larvae of Tenobrio molitor and Allomyrina dichotoma, respectively.</title>
        <authorList>
            <person name="Lee S.D."/>
        </authorList>
    </citation>
    <scope>NUCLEOTIDE SEQUENCE</scope>
    <source>
        <strain evidence="6">BWT-G7</strain>
    </source>
</reference>
<dbReference type="EMBL" id="JAGTTN010000004">
    <property type="protein sequence ID" value="MCC2033174.1"/>
    <property type="molecule type" value="Genomic_DNA"/>
</dbReference>
<protein>
    <submittedName>
        <fullName evidence="6">ABC transporter substrate-binding protein</fullName>
    </submittedName>
</protein>
<evidence type="ECO:0000313" key="7">
    <source>
        <dbReference type="Proteomes" id="UP001139354"/>
    </source>
</evidence>
<evidence type="ECO:0000256" key="2">
    <source>
        <dbReference type="ARBA" id="ARBA00010742"/>
    </source>
</evidence>
<keyword evidence="3 4" id="KW-0732">Signal</keyword>
<feature type="signal peptide" evidence="4">
    <location>
        <begin position="1"/>
        <end position="22"/>
    </location>
</feature>
<evidence type="ECO:0000313" key="6">
    <source>
        <dbReference type="EMBL" id="MCC2033174.1"/>
    </source>
</evidence>
<evidence type="ECO:0000256" key="1">
    <source>
        <dbReference type="ARBA" id="ARBA00004418"/>
    </source>
</evidence>
<dbReference type="Gene3D" id="3.40.190.10">
    <property type="entry name" value="Periplasmic binding protein-like II"/>
    <property type="match status" value="2"/>
</dbReference>
<organism evidence="6 7">
    <name type="scientific">Microbacterium allomyrinae</name>
    <dbReference type="NCBI Taxonomy" id="2830666"/>
    <lineage>
        <taxon>Bacteria</taxon>
        <taxon>Bacillati</taxon>
        <taxon>Actinomycetota</taxon>
        <taxon>Actinomycetes</taxon>
        <taxon>Micrococcales</taxon>
        <taxon>Microbacteriaceae</taxon>
        <taxon>Microbacterium</taxon>
    </lineage>
</organism>
<dbReference type="Proteomes" id="UP001139354">
    <property type="component" value="Unassembled WGS sequence"/>
</dbReference>
<evidence type="ECO:0000259" key="5">
    <source>
        <dbReference type="Pfam" id="PF09084"/>
    </source>
</evidence>
<evidence type="ECO:0000256" key="3">
    <source>
        <dbReference type="ARBA" id="ARBA00022729"/>
    </source>
</evidence>
<accession>A0A9X1LW74</accession>
<dbReference type="GO" id="GO:0042597">
    <property type="term" value="C:periplasmic space"/>
    <property type="evidence" value="ECO:0007669"/>
    <property type="project" value="UniProtKB-SubCell"/>
</dbReference>
<dbReference type="Pfam" id="PF09084">
    <property type="entry name" value="NMT1"/>
    <property type="match status" value="1"/>
</dbReference>
<feature type="domain" description="SsuA/THI5-like" evidence="5">
    <location>
        <begin position="65"/>
        <end position="276"/>
    </location>
</feature>